<protein>
    <submittedName>
        <fullName evidence="1">Uncharacterized protein</fullName>
    </submittedName>
</protein>
<dbReference type="Proteomes" id="UP000185003">
    <property type="component" value="Unassembled WGS sequence"/>
</dbReference>
<accession>A0A1N6FYE6</accession>
<proteinExistence type="predicted"/>
<dbReference type="OrthoDB" id="1489315at2"/>
<reference evidence="1 2" key="1">
    <citation type="submission" date="2016-11" db="EMBL/GenBank/DDBJ databases">
        <authorList>
            <person name="Jaros S."/>
            <person name="Januszkiewicz K."/>
            <person name="Wedrychowicz H."/>
        </authorList>
    </citation>
    <scope>NUCLEOTIDE SEQUENCE [LARGE SCALE GENOMIC DNA]</scope>
    <source>
        <strain evidence="1 2">DSM 24787</strain>
    </source>
</reference>
<dbReference type="AlphaFoldDB" id="A0A1N6FYE6"/>
<name>A0A1N6FYE6_9BACT</name>
<keyword evidence="2" id="KW-1185">Reference proteome</keyword>
<dbReference type="STRING" id="536979.SAMN04488055_2479"/>
<dbReference type="RefSeq" id="WP_074239538.1">
    <property type="nucleotide sequence ID" value="NZ_FSRA01000001.1"/>
</dbReference>
<sequence length="448" mass="51777">MGSILYDFLAESIFFHEKSMANNFKNESASRIEEEMDKYSNYTDRFAKEIIEDVNKETSLLKIYNSTNKRYLDTITQTALFLDQYIIHDPISEFLFRIEYSWGSPDSKSVLADACRFMKHITPMVAANFVKPVPWEIVYRDTNGRFSTDDKYECEVDIPADLFTWLRTKVEVRGGKLTTSGTYDYVPLASVRDPNRIEIRFDDHALTGVKYTFNFKPSPSSEIQIPPKGNTPEEARAHYMALFYYDKDDYQLWLNQAIDRAINNYATHAYRATKISSFVNANPMVTASTMGTLFSLVAEPADPIVDFTTKRMLEVNIPFFKNIDIDKLMAVRLHEANTFTTFRIELERQFKELRTITDEQQRKLKVENIMHEIGVVQVDKINRKFDHLKKQTYFNIAVGLGGLSLSIPTGGVSLIGTTIAAIKGLKDYRDHMDKVKENPSYFLWKILR</sequence>
<evidence type="ECO:0000313" key="2">
    <source>
        <dbReference type="Proteomes" id="UP000185003"/>
    </source>
</evidence>
<evidence type="ECO:0000313" key="1">
    <source>
        <dbReference type="EMBL" id="SIO00237.1"/>
    </source>
</evidence>
<gene>
    <name evidence="1" type="ORF">SAMN04488055_2479</name>
</gene>
<organism evidence="1 2">
    <name type="scientific">Chitinophaga niabensis</name>
    <dbReference type="NCBI Taxonomy" id="536979"/>
    <lineage>
        <taxon>Bacteria</taxon>
        <taxon>Pseudomonadati</taxon>
        <taxon>Bacteroidota</taxon>
        <taxon>Chitinophagia</taxon>
        <taxon>Chitinophagales</taxon>
        <taxon>Chitinophagaceae</taxon>
        <taxon>Chitinophaga</taxon>
    </lineage>
</organism>
<dbReference type="EMBL" id="FSRA01000001">
    <property type="protein sequence ID" value="SIO00237.1"/>
    <property type="molecule type" value="Genomic_DNA"/>
</dbReference>